<evidence type="ECO:0000313" key="2">
    <source>
        <dbReference type="Proteomes" id="UP000823634"/>
    </source>
</evidence>
<gene>
    <name evidence="1" type="ORF">IAC61_02820</name>
</gene>
<accession>A0A9D9DF98</accession>
<evidence type="ECO:0000313" key="1">
    <source>
        <dbReference type="EMBL" id="MBO8426236.1"/>
    </source>
</evidence>
<comment type="caution">
    <text evidence="1">The sequence shown here is derived from an EMBL/GenBank/DDBJ whole genome shotgun (WGS) entry which is preliminary data.</text>
</comment>
<reference evidence="1" key="2">
    <citation type="journal article" date="2021" name="PeerJ">
        <title>Extensive microbial diversity within the chicken gut microbiome revealed by metagenomics and culture.</title>
        <authorList>
            <person name="Gilroy R."/>
            <person name="Ravi A."/>
            <person name="Getino M."/>
            <person name="Pursley I."/>
            <person name="Horton D.L."/>
            <person name="Alikhan N.F."/>
            <person name="Baker D."/>
            <person name="Gharbi K."/>
            <person name="Hall N."/>
            <person name="Watson M."/>
            <person name="Adriaenssens E.M."/>
            <person name="Foster-Nyarko E."/>
            <person name="Jarju S."/>
            <person name="Secka A."/>
            <person name="Antonio M."/>
            <person name="Oren A."/>
            <person name="Chaudhuri R.R."/>
            <person name="La Ragione R."/>
            <person name="Hildebrand F."/>
            <person name="Pallen M.J."/>
        </authorList>
    </citation>
    <scope>NUCLEOTIDE SEQUENCE</scope>
    <source>
        <strain evidence="1">17113</strain>
    </source>
</reference>
<proteinExistence type="predicted"/>
<name>A0A9D9DF98_9FIRM</name>
<protein>
    <submittedName>
        <fullName evidence="1">Uncharacterized protein</fullName>
    </submittedName>
</protein>
<dbReference type="EMBL" id="JADINA010000019">
    <property type="protein sequence ID" value="MBO8426236.1"/>
    <property type="molecule type" value="Genomic_DNA"/>
</dbReference>
<sequence>MVFKAFPMKLLIDSYHAYHTQGDEWVIANLLEKVGKDESYFDPNARLKEILKRRMRRKYS</sequence>
<organism evidence="1 2">
    <name type="scientific">Candidatus Alloenteromonas pullistercoris</name>
    <dbReference type="NCBI Taxonomy" id="2840785"/>
    <lineage>
        <taxon>Bacteria</taxon>
        <taxon>Bacillati</taxon>
        <taxon>Bacillota</taxon>
        <taxon>Bacillota incertae sedis</taxon>
        <taxon>Candidatus Alloenteromonas</taxon>
    </lineage>
</organism>
<dbReference type="Proteomes" id="UP000823634">
    <property type="component" value="Unassembled WGS sequence"/>
</dbReference>
<reference evidence="1" key="1">
    <citation type="submission" date="2020-10" db="EMBL/GenBank/DDBJ databases">
        <authorList>
            <person name="Gilroy R."/>
        </authorList>
    </citation>
    <scope>NUCLEOTIDE SEQUENCE</scope>
    <source>
        <strain evidence="1">17113</strain>
    </source>
</reference>
<dbReference type="AlphaFoldDB" id="A0A9D9DF98"/>